<feature type="compositionally biased region" description="Low complexity" evidence="1">
    <location>
        <begin position="54"/>
        <end position="76"/>
    </location>
</feature>
<accession>A0A9P1IRL4</accession>
<keyword evidence="3" id="KW-1185">Reference proteome</keyword>
<comment type="caution">
    <text evidence="2">The sequence shown here is derived from an EMBL/GenBank/DDBJ whole genome shotgun (WGS) entry which is preliminary data.</text>
</comment>
<organism evidence="2 3">
    <name type="scientific">Caenorhabditis angaria</name>
    <dbReference type="NCBI Taxonomy" id="860376"/>
    <lineage>
        <taxon>Eukaryota</taxon>
        <taxon>Metazoa</taxon>
        <taxon>Ecdysozoa</taxon>
        <taxon>Nematoda</taxon>
        <taxon>Chromadorea</taxon>
        <taxon>Rhabditida</taxon>
        <taxon>Rhabditina</taxon>
        <taxon>Rhabditomorpha</taxon>
        <taxon>Rhabditoidea</taxon>
        <taxon>Rhabditidae</taxon>
        <taxon>Peloderinae</taxon>
        <taxon>Caenorhabditis</taxon>
    </lineage>
</organism>
<sequence length="157" mass="16457">MSARNFDNIPPHATNTVTISTTPQVRVTPGSGQLRSIPIRPQPVPIRKIHHDGNPINSSSTSSTTTPSAITNSSNNQAGTSTPAPSFNSIHIKEEIVETSNPNIDYQNANSSGPLLPPSTSANSFQQYQRGSGPGTSTSANNGNSGSLSMDQPAPFF</sequence>
<proteinExistence type="predicted"/>
<evidence type="ECO:0000313" key="2">
    <source>
        <dbReference type="EMBL" id="CAI5450755.1"/>
    </source>
</evidence>
<dbReference type="EMBL" id="CANHGI010000005">
    <property type="protein sequence ID" value="CAI5450755.1"/>
    <property type="molecule type" value="Genomic_DNA"/>
</dbReference>
<dbReference type="Proteomes" id="UP001152747">
    <property type="component" value="Unassembled WGS sequence"/>
</dbReference>
<feature type="compositionally biased region" description="Low complexity" evidence="1">
    <location>
        <begin position="135"/>
        <end position="147"/>
    </location>
</feature>
<dbReference type="AlphaFoldDB" id="A0A9P1IRL4"/>
<feature type="compositionally biased region" description="Polar residues" evidence="1">
    <location>
        <begin position="77"/>
        <end position="89"/>
    </location>
</feature>
<name>A0A9P1IRL4_9PELO</name>
<feature type="compositionally biased region" description="Polar residues" evidence="1">
    <location>
        <begin position="13"/>
        <end position="34"/>
    </location>
</feature>
<evidence type="ECO:0000256" key="1">
    <source>
        <dbReference type="SAM" id="MobiDB-lite"/>
    </source>
</evidence>
<reference evidence="2" key="1">
    <citation type="submission" date="2022-11" db="EMBL/GenBank/DDBJ databases">
        <authorList>
            <person name="Kikuchi T."/>
        </authorList>
    </citation>
    <scope>NUCLEOTIDE SEQUENCE</scope>
    <source>
        <strain evidence="2">PS1010</strain>
    </source>
</reference>
<feature type="compositionally biased region" description="Polar residues" evidence="1">
    <location>
        <begin position="98"/>
        <end position="130"/>
    </location>
</feature>
<evidence type="ECO:0000313" key="3">
    <source>
        <dbReference type="Proteomes" id="UP001152747"/>
    </source>
</evidence>
<feature type="region of interest" description="Disordered" evidence="1">
    <location>
        <begin position="1"/>
        <end position="157"/>
    </location>
</feature>
<gene>
    <name evidence="2" type="ORF">CAMP_LOCUS13392</name>
</gene>
<protein>
    <submittedName>
        <fullName evidence="2">Uncharacterized protein</fullName>
    </submittedName>
</protein>